<evidence type="ECO:0000256" key="1">
    <source>
        <dbReference type="ARBA" id="ARBA00023125"/>
    </source>
</evidence>
<dbReference type="PANTHER" id="PTHR43479">
    <property type="entry name" value="ACREF/ENVCD OPERON REPRESSOR-RELATED"/>
    <property type="match status" value="1"/>
</dbReference>
<dbReference type="AlphaFoldDB" id="A0A7X2MZS0"/>
<keyword evidence="5" id="KW-1185">Reference proteome</keyword>
<dbReference type="Proteomes" id="UP000460287">
    <property type="component" value="Unassembled WGS sequence"/>
</dbReference>
<dbReference type="RefSeq" id="WP_154531981.1">
    <property type="nucleotide sequence ID" value="NZ_JAQXTV010000184.1"/>
</dbReference>
<dbReference type="InterPro" id="IPR050624">
    <property type="entry name" value="HTH-type_Tx_Regulator"/>
</dbReference>
<evidence type="ECO:0000313" key="5">
    <source>
        <dbReference type="Proteomes" id="UP000460287"/>
    </source>
</evidence>
<feature type="DNA-binding region" description="H-T-H motif" evidence="2">
    <location>
        <begin position="34"/>
        <end position="53"/>
    </location>
</feature>
<dbReference type="GO" id="GO:0003677">
    <property type="term" value="F:DNA binding"/>
    <property type="evidence" value="ECO:0007669"/>
    <property type="project" value="UniProtKB-UniRule"/>
</dbReference>
<evidence type="ECO:0000256" key="2">
    <source>
        <dbReference type="PROSITE-ProRule" id="PRU00335"/>
    </source>
</evidence>
<dbReference type="PANTHER" id="PTHR43479:SF11">
    <property type="entry name" value="ACREF_ENVCD OPERON REPRESSOR-RELATED"/>
    <property type="match status" value="1"/>
</dbReference>
<dbReference type="InterPro" id="IPR001647">
    <property type="entry name" value="HTH_TetR"/>
</dbReference>
<keyword evidence="1 2" id="KW-0238">DNA-binding</keyword>
<dbReference type="Gene3D" id="1.10.357.10">
    <property type="entry name" value="Tetracycline Repressor, domain 2"/>
    <property type="match status" value="1"/>
</dbReference>
<feature type="domain" description="HTH tetR-type" evidence="3">
    <location>
        <begin position="11"/>
        <end position="71"/>
    </location>
</feature>
<dbReference type="EMBL" id="VULX01000021">
    <property type="protein sequence ID" value="MSR92082.1"/>
    <property type="molecule type" value="Genomic_DNA"/>
</dbReference>
<protein>
    <submittedName>
        <fullName evidence="4">TetR/AcrR family transcriptional regulator</fullName>
    </submittedName>
</protein>
<organism evidence="4 5">
    <name type="scientific">Inconstantimicrobium porci</name>
    <dbReference type="NCBI Taxonomy" id="2652291"/>
    <lineage>
        <taxon>Bacteria</taxon>
        <taxon>Bacillati</taxon>
        <taxon>Bacillota</taxon>
        <taxon>Clostridia</taxon>
        <taxon>Eubacteriales</taxon>
        <taxon>Clostridiaceae</taxon>
        <taxon>Inconstantimicrobium</taxon>
    </lineage>
</organism>
<reference evidence="4 5" key="1">
    <citation type="submission" date="2019-08" db="EMBL/GenBank/DDBJ databases">
        <title>In-depth cultivation of the pig gut microbiome towards novel bacterial diversity and tailored functional studies.</title>
        <authorList>
            <person name="Wylensek D."/>
            <person name="Hitch T.C.A."/>
            <person name="Clavel T."/>
        </authorList>
    </citation>
    <scope>NUCLEOTIDE SEQUENCE [LARGE SCALE GENOMIC DNA]</scope>
    <source>
        <strain evidence="4 5">WCA-383-APC-5B</strain>
    </source>
</reference>
<evidence type="ECO:0000313" key="4">
    <source>
        <dbReference type="EMBL" id="MSR92082.1"/>
    </source>
</evidence>
<dbReference type="SUPFAM" id="SSF46689">
    <property type="entry name" value="Homeodomain-like"/>
    <property type="match status" value="1"/>
</dbReference>
<dbReference type="InterPro" id="IPR009057">
    <property type="entry name" value="Homeodomain-like_sf"/>
</dbReference>
<sequence length="197" mass="23084">MPRAYNDKEREIIVNDLRKAALDCLKQYGVRKTTVDELVKRANIPKGTFYLFYQSKEMLLYDAINVLHDDIQSQLMAELEKTVTDEFGVDDLTDIIYYYFKITDESNIISILEHGDLELILRKIPVKEVTKHFEKDKISLDKLVELIPAIRNKDLSVYECALRSIFLSMLHKREVGEEHFDECIRLLIRGIVIQIMN</sequence>
<accession>A0A7X2MZS0</accession>
<dbReference type="PROSITE" id="PS50977">
    <property type="entry name" value="HTH_TETR_2"/>
    <property type="match status" value="1"/>
</dbReference>
<comment type="caution">
    <text evidence="4">The sequence shown here is derived from an EMBL/GenBank/DDBJ whole genome shotgun (WGS) entry which is preliminary data.</text>
</comment>
<proteinExistence type="predicted"/>
<name>A0A7X2MZS0_9CLOT</name>
<gene>
    <name evidence="4" type="ORF">FYJ33_11940</name>
</gene>
<dbReference type="Pfam" id="PF00440">
    <property type="entry name" value="TetR_N"/>
    <property type="match status" value="1"/>
</dbReference>
<evidence type="ECO:0000259" key="3">
    <source>
        <dbReference type="PROSITE" id="PS50977"/>
    </source>
</evidence>